<name>A0A1I7K7G5_9BACT</name>
<dbReference type="Proteomes" id="UP000182491">
    <property type="component" value="Unassembled WGS sequence"/>
</dbReference>
<dbReference type="OrthoDB" id="9870375at2"/>
<keyword evidence="1" id="KW-0472">Membrane</keyword>
<accession>A0A1I7K7G5</accession>
<proteinExistence type="predicted"/>
<evidence type="ECO:0000313" key="3">
    <source>
        <dbReference type="Proteomes" id="UP000182491"/>
    </source>
</evidence>
<organism evidence="2 3">
    <name type="scientific">Pontibacter akesuensis</name>
    <dbReference type="NCBI Taxonomy" id="388950"/>
    <lineage>
        <taxon>Bacteria</taxon>
        <taxon>Pseudomonadati</taxon>
        <taxon>Bacteroidota</taxon>
        <taxon>Cytophagia</taxon>
        <taxon>Cytophagales</taxon>
        <taxon>Hymenobacteraceae</taxon>
        <taxon>Pontibacter</taxon>
    </lineage>
</organism>
<protein>
    <submittedName>
        <fullName evidence="2">Uncharacterized protein</fullName>
    </submittedName>
</protein>
<feature type="transmembrane region" description="Helical" evidence="1">
    <location>
        <begin position="36"/>
        <end position="60"/>
    </location>
</feature>
<keyword evidence="3" id="KW-1185">Reference proteome</keyword>
<keyword evidence="1" id="KW-1133">Transmembrane helix</keyword>
<gene>
    <name evidence="2" type="ORF">SAMN04487941_3474</name>
</gene>
<dbReference type="EMBL" id="FPCA01000004">
    <property type="protein sequence ID" value="SFU93358.1"/>
    <property type="molecule type" value="Genomic_DNA"/>
</dbReference>
<evidence type="ECO:0000313" key="2">
    <source>
        <dbReference type="EMBL" id="SFU93358.1"/>
    </source>
</evidence>
<sequence>MESITKPMKYGKGMIMLLAGIIALAASFYFGEDSEAYGFLIGFGYTTAAGGVIGLLYSYVRNQKLKKQQRVQP</sequence>
<dbReference type="AlphaFoldDB" id="A0A1I7K7G5"/>
<keyword evidence="1" id="KW-0812">Transmembrane</keyword>
<evidence type="ECO:0000256" key="1">
    <source>
        <dbReference type="SAM" id="Phobius"/>
    </source>
</evidence>
<reference evidence="3" key="1">
    <citation type="submission" date="2016-10" db="EMBL/GenBank/DDBJ databases">
        <authorList>
            <person name="Varghese N."/>
        </authorList>
    </citation>
    <scope>NUCLEOTIDE SEQUENCE [LARGE SCALE GENOMIC DNA]</scope>
    <source>
        <strain evidence="3">DSM 18820</strain>
    </source>
</reference>
<feature type="transmembrane region" description="Helical" evidence="1">
    <location>
        <begin position="12"/>
        <end position="30"/>
    </location>
</feature>
<dbReference type="RefSeq" id="WP_068837191.1">
    <property type="nucleotide sequence ID" value="NZ_BMXC01000004.1"/>
</dbReference>